<evidence type="ECO:0000256" key="8">
    <source>
        <dbReference type="RuleBase" id="RU000461"/>
    </source>
</evidence>
<keyword evidence="4 8" id="KW-0560">Oxidoreductase</keyword>
<proteinExistence type="inferred from homology"/>
<keyword evidence="2 7" id="KW-0349">Heme</keyword>
<dbReference type="InterPro" id="IPR050651">
    <property type="entry name" value="Plant_Cytochrome_P450_Monoox"/>
</dbReference>
<evidence type="ECO:0000313" key="11">
    <source>
        <dbReference type="Proteomes" id="UP000249390"/>
    </source>
</evidence>
<dbReference type="GO" id="GO:0016705">
    <property type="term" value="F:oxidoreductase activity, acting on paired donors, with incorporation or reduction of molecular oxygen"/>
    <property type="evidence" value="ECO:0007669"/>
    <property type="project" value="InterPro"/>
</dbReference>
<dbReference type="FunFam" id="1.10.630.10:FF:000026">
    <property type="entry name" value="Cytochrome P450 82C4"/>
    <property type="match status" value="1"/>
</dbReference>
<dbReference type="GO" id="GO:0004497">
    <property type="term" value="F:monooxygenase activity"/>
    <property type="evidence" value="ECO:0007669"/>
    <property type="project" value="UniProtKB-KW"/>
</dbReference>
<evidence type="ECO:0008006" key="12">
    <source>
        <dbReference type="Google" id="ProtNLM"/>
    </source>
</evidence>
<dbReference type="PRINTS" id="PR00385">
    <property type="entry name" value="P450"/>
</dbReference>
<keyword evidence="9" id="KW-0472">Membrane</keyword>
<protein>
    <recommendedName>
        <fullName evidence="12">Cytochrome P450</fullName>
    </recommendedName>
</protein>
<gene>
    <name evidence="10" type="ORF">DM860_008903</name>
</gene>
<dbReference type="InterPro" id="IPR036396">
    <property type="entry name" value="Cyt_P450_sf"/>
</dbReference>
<accession>A0A328DBN9</accession>
<evidence type="ECO:0000256" key="2">
    <source>
        <dbReference type="ARBA" id="ARBA00022617"/>
    </source>
</evidence>
<evidence type="ECO:0000256" key="9">
    <source>
        <dbReference type="SAM" id="Phobius"/>
    </source>
</evidence>
<dbReference type="PRINTS" id="PR00463">
    <property type="entry name" value="EP450I"/>
</dbReference>
<evidence type="ECO:0000256" key="3">
    <source>
        <dbReference type="ARBA" id="ARBA00022723"/>
    </source>
</evidence>
<evidence type="ECO:0000256" key="7">
    <source>
        <dbReference type="PIRSR" id="PIRSR602401-1"/>
    </source>
</evidence>
<comment type="similarity">
    <text evidence="8">Belongs to the cytochrome P450 family.</text>
</comment>
<dbReference type="InterPro" id="IPR002401">
    <property type="entry name" value="Cyt_P450_E_grp-I"/>
</dbReference>
<dbReference type="PANTHER" id="PTHR47947">
    <property type="entry name" value="CYTOCHROME P450 82C3-RELATED"/>
    <property type="match status" value="1"/>
</dbReference>
<keyword evidence="5 7" id="KW-0408">Iron</keyword>
<name>A0A328DBN9_9ASTE</name>
<comment type="cofactor">
    <cofactor evidence="1 7">
        <name>heme</name>
        <dbReference type="ChEBI" id="CHEBI:30413"/>
    </cofactor>
</comment>
<dbReference type="Proteomes" id="UP000249390">
    <property type="component" value="Unassembled WGS sequence"/>
</dbReference>
<dbReference type="PANTHER" id="PTHR47947:SF24">
    <property type="entry name" value="ISOFLAVONE 2'-HYDROXYLASE-LIKE"/>
    <property type="match status" value="1"/>
</dbReference>
<reference evidence="10 11" key="1">
    <citation type="submission" date="2018-06" db="EMBL/GenBank/DDBJ databases">
        <title>The Genome of Cuscuta australis (Dodder) Provides Insight into the Evolution of Plant Parasitism.</title>
        <authorList>
            <person name="Liu H."/>
        </authorList>
    </citation>
    <scope>NUCLEOTIDE SEQUENCE [LARGE SCALE GENOMIC DNA]</scope>
    <source>
        <strain evidence="11">cv. Yunnan</strain>
        <tissue evidence="10">Vines</tissue>
    </source>
</reference>
<keyword evidence="9" id="KW-1133">Transmembrane helix</keyword>
<evidence type="ECO:0000256" key="1">
    <source>
        <dbReference type="ARBA" id="ARBA00001971"/>
    </source>
</evidence>
<evidence type="ECO:0000256" key="6">
    <source>
        <dbReference type="ARBA" id="ARBA00023033"/>
    </source>
</evidence>
<dbReference type="EMBL" id="NQVE01000183">
    <property type="protein sequence ID" value="RAL41721.1"/>
    <property type="molecule type" value="Genomic_DNA"/>
</dbReference>
<dbReference type="InterPro" id="IPR017972">
    <property type="entry name" value="Cyt_P450_CS"/>
</dbReference>
<keyword evidence="9" id="KW-0812">Transmembrane</keyword>
<evidence type="ECO:0000313" key="10">
    <source>
        <dbReference type="EMBL" id="RAL41721.1"/>
    </source>
</evidence>
<dbReference type="Gene3D" id="1.10.630.10">
    <property type="entry name" value="Cytochrome P450"/>
    <property type="match status" value="1"/>
</dbReference>
<dbReference type="GO" id="GO:0020037">
    <property type="term" value="F:heme binding"/>
    <property type="evidence" value="ECO:0007669"/>
    <property type="project" value="InterPro"/>
</dbReference>
<dbReference type="InterPro" id="IPR001128">
    <property type="entry name" value="Cyt_P450"/>
</dbReference>
<keyword evidence="3 7" id="KW-0479">Metal-binding</keyword>
<dbReference type="GO" id="GO:0005506">
    <property type="term" value="F:iron ion binding"/>
    <property type="evidence" value="ECO:0007669"/>
    <property type="project" value="InterPro"/>
</dbReference>
<organism evidence="10 11">
    <name type="scientific">Cuscuta australis</name>
    <dbReference type="NCBI Taxonomy" id="267555"/>
    <lineage>
        <taxon>Eukaryota</taxon>
        <taxon>Viridiplantae</taxon>
        <taxon>Streptophyta</taxon>
        <taxon>Embryophyta</taxon>
        <taxon>Tracheophyta</taxon>
        <taxon>Spermatophyta</taxon>
        <taxon>Magnoliopsida</taxon>
        <taxon>eudicotyledons</taxon>
        <taxon>Gunneridae</taxon>
        <taxon>Pentapetalae</taxon>
        <taxon>asterids</taxon>
        <taxon>lamiids</taxon>
        <taxon>Solanales</taxon>
        <taxon>Convolvulaceae</taxon>
        <taxon>Cuscuteae</taxon>
        <taxon>Cuscuta</taxon>
        <taxon>Cuscuta subgen. Grammica</taxon>
        <taxon>Cuscuta sect. Cleistogrammica</taxon>
    </lineage>
</organism>
<keyword evidence="11" id="KW-1185">Reference proteome</keyword>
<feature type="transmembrane region" description="Helical" evidence="9">
    <location>
        <begin position="6"/>
        <end position="24"/>
    </location>
</feature>
<dbReference type="SUPFAM" id="SSF48264">
    <property type="entry name" value="Cytochrome P450"/>
    <property type="match status" value="1"/>
</dbReference>
<evidence type="ECO:0000256" key="5">
    <source>
        <dbReference type="ARBA" id="ARBA00023004"/>
    </source>
</evidence>
<dbReference type="AlphaFoldDB" id="A0A328DBN9"/>
<feature type="binding site" description="axial binding residue" evidence="7">
    <location>
        <position position="450"/>
    </location>
    <ligand>
        <name>heme</name>
        <dbReference type="ChEBI" id="CHEBI:30413"/>
    </ligand>
    <ligandPart>
        <name>Fe</name>
        <dbReference type="ChEBI" id="CHEBI:18248"/>
    </ligandPart>
</feature>
<keyword evidence="6 8" id="KW-0503">Monooxygenase</keyword>
<dbReference type="PROSITE" id="PS00086">
    <property type="entry name" value="CYTOCHROME_P450"/>
    <property type="match status" value="1"/>
</dbReference>
<dbReference type="Pfam" id="PF00067">
    <property type="entry name" value="p450"/>
    <property type="match status" value="1"/>
</dbReference>
<comment type="caution">
    <text evidence="10">The sequence shown here is derived from an EMBL/GenBank/DDBJ whole genome shotgun (WGS) entry which is preliminary data.</text>
</comment>
<evidence type="ECO:0000256" key="4">
    <source>
        <dbReference type="ARBA" id="ARBA00023002"/>
    </source>
</evidence>
<sequence length="517" mass="58623">MASLLYLSLPIIIVLLHLFHHFILHRLRNLPPTPFPALPIVGHLHLLRKPPLHKALYDVGKRYGQVLFLRFGSRPVVLVSSAAAAEECFTKNDVVFANRPKLLTGKHLGYNFTSLPFSPYGERWRNLRRISTVEVLSSYRIQQLAGIRAEEVKELVRNLFHLSTCDPMVELKPPLHDFTFNVMSRMIFGKKYYGGGAAANSEAAKLFQEISRNQIRVIPKANVLDFLPFMRWFGFGDIEDELAGIFEKRDEFMQRVIDDHRSGLSHGGRRREPTAAVSKTVLDVLLELQSSEPERYTDETIRNLMLVLLQGGSDTTAVTLEWAFSYLLDNPQVLSKARADMDKYVGSHDIMDESDLPNVPYIRCIVNETLRMHPAAPLLLPHFSTEDCRISGFHIPRETMLVVNAWGIHRDPRVWVEPEVFSPERWFVEGYGGGRNGSEFIPFGSGRRRCPGENLALRVLELAIASLLQCFEWDKVDDDNNETTDDGDGTSGFTVSAMTHPLLVKCSPRPLITNLFS</sequence>